<accession>A0A915LD31</accession>
<dbReference type="PROSITE" id="PS51154">
    <property type="entry name" value="MACRO"/>
    <property type="match status" value="1"/>
</dbReference>
<evidence type="ECO:0000256" key="1">
    <source>
        <dbReference type="SAM" id="MobiDB-lite"/>
    </source>
</evidence>
<dbReference type="WBParaSite" id="nRc.2.0.1.t48243-RA">
    <property type="protein sequence ID" value="nRc.2.0.1.t48243-RA"/>
    <property type="gene ID" value="nRc.2.0.1.g48243"/>
</dbReference>
<proteinExistence type="predicted"/>
<dbReference type="SUPFAM" id="SSF54928">
    <property type="entry name" value="RNA-binding domain, RBD"/>
    <property type="match status" value="3"/>
</dbReference>
<feature type="region of interest" description="Disordered" evidence="1">
    <location>
        <begin position="253"/>
        <end position="279"/>
    </location>
</feature>
<feature type="region of interest" description="Disordered" evidence="1">
    <location>
        <begin position="365"/>
        <end position="389"/>
    </location>
</feature>
<dbReference type="InterPro" id="IPR035979">
    <property type="entry name" value="RBD_domain_sf"/>
</dbReference>
<dbReference type="SMART" id="SM00360">
    <property type="entry name" value="RRM"/>
    <property type="match status" value="4"/>
</dbReference>
<dbReference type="CDD" id="cd00590">
    <property type="entry name" value="RRM_SF"/>
    <property type="match status" value="3"/>
</dbReference>
<sequence length="998" mass="113846">MNLRDDYYGDSDRFSTLCLSNLPQNITATHLFRFFRSLGYCGALNEYSIKFTKYDASTKYALVTFESVRVAREILQLYERHLVSVPGCPDMKMKPLIRIPPASQGEKSVDVPFPFTNKSRPSIGNSHTKYQNFSKDDVYYSSSDPLHRCDFLSSWKPPASLERFDRREFSKSCSIVVNNVTSGMETDLKNLFSRYGRLRQSDDIIIQRSSTHCRAIVNFCHPLSVEAVLENKDSIYIGLRKLEVDQLNASPKLNSDTQWPENALSSASDNSSEASDGTKADDYPKLLLTNLPYSMSKADIFHAFKIFGHIVEPPGIILKRDKCIALIPFVDSNCVNNAIDRTQGSMVVRGGLTINVFAYENENSIGGESNTSNNRSRRRNRGKRHEKCKMSTPTLKNEYLQIRNVNGLKSSPSDILKKYLRNERRSGGGEIEDFSYDQLCDRILVKFQNLASLERVMKNKSDHQLEDVPFYVTKLPPISSKHVYLHQVPEDISKSDLEQYFGQIVNSKIIDIKFRYDNSGAMIEFEDYGSVDIKRLKEQMESIPLNDLTAIETRIDLLPVNEPDSIVIRGQVLSGDAISLALEDFLLSKVTNWIDSTVRYVIERTKDQLYWVIFEDYRCIQFLTDHLKVGDSNVSITKFHDHLGFVEVKDRANFIRTYASSTFCVQLTGLQMEYFKKMENLKRCNTWSCFNHWVFVLRLSEEKSELQIVAKTEQVSRKIADAIKSRLKPIFIPLDDAMLKLFSGKTTIFDEEMERFFVDDYVYEIKDVSTLTIVTSEAQKMCQVIDAFFSTNVNITERMTANVLEYKYLKKRETFVHNFAEDCRMNWSEADQCLYASGHFSTLKNLRQNVYEFLRGTQTSQLMFSKNGIPTYFRSASGRRDIQIVENSTGAVILDAELNDIDFDAVSSFRSSLKGCRLSGAYNSLQIFVICDDMTEQTVDCIINASNNELQHIGGLAATLLDKAGDSLQSECTAYVKKYGKVKTGDVFASNSGKLNCR</sequence>
<evidence type="ECO:0000259" key="2">
    <source>
        <dbReference type="PROSITE" id="PS51154"/>
    </source>
</evidence>
<feature type="compositionally biased region" description="Basic residues" evidence="1">
    <location>
        <begin position="375"/>
        <end position="387"/>
    </location>
</feature>
<dbReference type="GO" id="GO:0005829">
    <property type="term" value="C:cytosol"/>
    <property type="evidence" value="ECO:0007669"/>
    <property type="project" value="TreeGrafter"/>
</dbReference>
<organism evidence="3 4">
    <name type="scientific">Romanomermis culicivorax</name>
    <name type="common">Nematode worm</name>
    <dbReference type="NCBI Taxonomy" id="13658"/>
    <lineage>
        <taxon>Eukaryota</taxon>
        <taxon>Metazoa</taxon>
        <taxon>Ecdysozoa</taxon>
        <taxon>Nematoda</taxon>
        <taxon>Enoplea</taxon>
        <taxon>Dorylaimia</taxon>
        <taxon>Mermithida</taxon>
        <taxon>Mermithoidea</taxon>
        <taxon>Mermithidae</taxon>
        <taxon>Romanomermis</taxon>
    </lineage>
</organism>
<dbReference type="InterPro" id="IPR039539">
    <property type="entry name" value="Ras_GTPase_bind_prot"/>
</dbReference>
<dbReference type="Gene3D" id="3.40.220.10">
    <property type="entry name" value="Leucine Aminopeptidase, subunit E, domain 1"/>
    <property type="match status" value="1"/>
</dbReference>
<dbReference type="InterPro" id="IPR043472">
    <property type="entry name" value="Macro_dom-like"/>
</dbReference>
<dbReference type="SUPFAM" id="SSF52949">
    <property type="entry name" value="Macro domain-like"/>
    <property type="match status" value="1"/>
</dbReference>
<dbReference type="Proteomes" id="UP000887565">
    <property type="component" value="Unplaced"/>
</dbReference>
<dbReference type="InterPro" id="IPR002589">
    <property type="entry name" value="Macro_dom"/>
</dbReference>
<evidence type="ECO:0000313" key="3">
    <source>
        <dbReference type="Proteomes" id="UP000887565"/>
    </source>
</evidence>
<dbReference type="InterPro" id="IPR012677">
    <property type="entry name" value="Nucleotide-bd_a/b_plait_sf"/>
</dbReference>
<name>A0A915LD31_ROMCU</name>
<dbReference type="GO" id="GO:0003729">
    <property type="term" value="F:mRNA binding"/>
    <property type="evidence" value="ECO:0007669"/>
    <property type="project" value="TreeGrafter"/>
</dbReference>
<keyword evidence="3" id="KW-1185">Reference proteome</keyword>
<dbReference type="AlphaFoldDB" id="A0A915LD31"/>
<feature type="compositionally biased region" description="Low complexity" evidence="1">
    <location>
        <begin position="261"/>
        <end position="275"/>
    </location>
</feature>
<dbReference type="PANTHER" id="PTHR10693:SF29">
    <property type="entry name" value="GB|AAD20086.1"/>
    <property type="match status" value="1"/>
</dbReference>
<protein>
    <submittedName>
        <fullName evidence="4">Macro domain-containing protein</fullName>
    </submittedName>
</protein>
<evidence type="ECO:0000313" key="4">
    <source>
        <dbReference type="WBParaSite" id="nRc.2.0.1.t48243-RA"/>
    </source>
</evidence>
<dbReference type="Pfam" id="PF01661">
    <property type="entry name" value="Macro"/>
    <property type="match status" value="1"/>
</dbReference>
<dbReference type="GO" id="GO:1990904">
    <property type="term" value="C:ribonucleoprotein complex"/>
    <property type="evidence" value="ECO:0007669"/>
    <property type="project" value="TreeGrafter"/>
</dbReference>
<reference evidence="4" key="1">
    <citation type="submission" date="2022-11" db="UniProtKB">
        <authorList>
            <consortium name="WormBaseParasite"/>
        </authorList>
    </citation>
    <scope>IDENTIFICATION</scope>
</reference>
<feature type="domain" description="Macro" evidence="2">
    <location>
        <begin position="914"/>
        <end position="998"/>
    </location>
</feature>
<dbReference type="Gene3D" id="3.30.70.330">
    <property type="match status" value="4"/>
</dbReference>
<dbReference type="PANTHER" id="PTHR10693">
    <property type="entry name" value="RAS GTPASE-ACTIVATING PROTEIN-BINDING PROTEIN"/>
    <property type="match status" value="1"/>
</dbReference>
<dbReference type="InterPro" id="IPR000504">
    <property type="entry name" value="RRM_dom"/>
</dbReference>